<dbReference type="EMBL" id="JASCZI010000605">
    <property type="protein sequence ID" value="MED6112652.1"/>
    <property type="molecule type" value="Genomic_DNA"/>
</dbReference>
<organism evidence="1 2">
    <name type="scientific">Stylosanthes scabra</name>
    <dbReference type="NCBI Taxonomy" id="79078"/>
    <lineage>
        <taxon>Eukaryota</taxon>
        <taxon>Viridiplantae</taxon>
        <taxon>Streptophyta</taxon>
        <taxon>Embryophyta</taxon>
        <taxon>Tracheophyta</taxon>
        <taxon>Spermatophyta</taxon>
        <taxon>Magnoliopsida</taxon>
        <taxon>eudicotyledons</taxon>
        <taxon>Gunneridae</taxon>
        <taxon>Pentapetalae</taxon>
        <taxon>rosids</taxon>
        <taxon>fabids</taxon>
        <taxon>Fabales</taxon>
        <taxon>Fabaceae</taxon>
        <taxon>Papilionoideae</taxon>
        <taxon>50 kb inversion clade</taxon>
        <taxon>dalbergioids sensu lato</taxon>
        <taxon>Dalbergieae</taxon>
        <taxon>Pterocarpus clade</taxon>
        <taxon>Stylosanthes</taxon>
    </lineage>
</organism>
<dbReference type="InterPro" id="IPR044974">
    <property type="entry name" value="Disease_R_plants"/>
</dbReference>
<protein>
    <submittedName>
        <fullName evidence="1">Uncharacterized protein</fullName>
    </submittedName>
</protein>
<dbReference type="PANTHER" id="PTHR11017">
    <property type="entry name" value="LEUCINE-RICH REPEAT-CONTAINING PROTEIN"/>
    <property type="match status" value="1"/>
</dbReference>
<evidence type="ECO:0000313" key="1">
    <source>
        <dbReference type="EMBL" id="MED6112652.1"/>
    </source>
</evidence>
<sequence length="327" mass="37618">MGKEIIIEKSPEIPGKRSRLWLCEDVVKVLEDNQGTDAMEIIYVEFPSFKDVEVQWDGTAFKDMNNLKTLIIKNGRFPKSPKHLPNSLRVLKWWRYPSECFPYDFRQEKLSILKLLNNLYMSSQLDSVSKKLVTLKVLNFDYSDSLKEKPDMSNLPSLQNFPLKDLLHGFTVLPECIQQFRFLIDLKVDDCKHLLEIRGISPNLEHFSAVNCKSLSLGCTSMLLNQELYENGNIRFTLPGRRIPSWFEKCSRGASISFWFRGKFPSKALCIAILLMDKQPSPVRVTPILWPVGVQNGSIIYFLSAEDKYEVVPAESIAKAIRVHVLK</sequence>
<dbReference type="InterPro" id="IPR032675">
    <property type="entry name" value="LRR_dom_sf"/>
</dbReference>
<comment type="caution">
    <text evidence="1">The sequence shown here is derived from an EMBL/GenBank/DDBJ whole genome shotgun (WGS) entry which is preliminary data.</text>
</comment>
<accession>A0ABU6QKX7</accession>
<evidence type="ECO:0000313" key="2">
    <source>
        <dbReference type="Proteomes" id="UP001341840"/>
    </source>
</evidence>
<dbReference type="SUPFAM" id="SSF52058">
    <property type="entry name" value="L domain-like"/>
    <property type="match status" value="1"/>
</dbReference>
<dbReference type="Gene3D" id="3.80.10.10">
    <property type="entry name" value="Ribonuclease Inhibitor"/>
    <property type="match status" value="1"/>
</dbReference>
<reference evidence="1 2" key="1">
    <citation type="journal article" date="2023" name="Plants (Basel)">
        <title>Bridging the Gap: Combining Genomics and Transcriptomics Approaches to Understand Stylosanthes scabra, an Orphan Legume from the Brazilian Caatinga.</title>
        <authorList>
            <person name="Ferreira-Neto J.R.C."/>
            <person name="da Silva M.D."/>
            <person name="Binneck E."/>
            <person name="de Melo N.F."/>
            <person name="da Silva R.H."/>
            <person name="de Melo A.L.T.M."/>
            <person name="Pandolfi V."/>
            <person name="Bustamante F.O."/>
            <person name="Brasileiro-Vidal A.C."/>
            <person name="Benko-Iseppon A.M."/>
        </authorList>
    </citation>
    <scope>NUCLEOTIDE SEQUENCE [LARGE SCALE GENOMIC DNA]</scope>
    <source>
        <tissue evidence="1">Leaves</tissue>
    </source>
</reference>
<dbReference type="Proteomes" id="UP001341840">
    <property type="component" value="Unassembled WGS sequence"/>
</dbReference>
<name>A0ABU6QKX7_9FABA</name>
<dbReference type="PANTHER" id="PTHR11017:SF570">
    <property type="entry name" value="DISEASE RESISTANCE PROTEIN (TIR-NBS CLASS)-RELATED"/>
    <property type="match status" value="1"/>
</dbReference>
<keyword evidence="2" id="KW-1185">Reference proteome</keyword>
<proteinExistence type="predicted"/>
<gene>
    <name evidence="1" type="ORF">PIB30_063499</name>
</gene>